<accession>A0A7M3SVE5</accession>
<dbReference type="SUPFAM" id="SSF110921">
    <property type="entry name" value="2-isopropylmalate synthase LeuA, allosteric (dimerisation) domain"/>
    <property type="match status" value="1"/>
</dbReference>
<gene>
    <name evidence="2" type="ORF">nbrc107697_06580</name>
</gene>
<name>A0A7M3SVE5_9ACTN</name>
<reference evidence="3" key="1">
    <citation type="submission" date="2019-06" db="EMBL/GenBank/DDBJ databases">
        <title>Gordonia isolated from sludge of a wastewater treatment plant.</title>
        <authorList>
            <person name="Tamura T."/>
            <person name="Aoyama K."/>
            <person name="Kang Y."/>
            <person name="Saito S."/>
            <person name="Akiyama N."/>
            <person name="Yazawa K."/>
            <person name="Gonoi T."/>
            <person name="Mikami Y."/>
        </authorList>
    </citation>
    <scope>NUCLEOTIDE SEQUENCE [LARGE SCALE GENOMIC DNA]</scope>
    <source>
        <strain evidence="3">NBRC 107697</strain>
    </source>
</reference>
<dbReference type="Gene3D" id="3.30.160.270">
    <property type="match status" value="1"/>
</dbReference>
<proteinExistence type="predicted"/>
<comment type="caution">
    <text evidence="2">The sequence shown here is derived from an EMBL/GenBank/DDBJ whole genome shotgun (WGS) entry which is preliminary data.</text>
</comment>
<dbReference type="AlphaFoldDB" id="A0A7M3SVE5"/>
<evidence type="ECO:0008006" key="4">
    <source>
        <dbReference type="Google" id="ProtNLM"/>
    </source>
</evidence>
<evidence type="ECO:0000256" key="1">
    <source>
        <dbReference type="ARBA" id="ARBA00022679"/>
    </source>
</evidence>
<sequence>MHTSNLTPAFFSRTADLPSGLREEAHALSTEELTERSSPAERGIRLHSWATSPADGDRLACRATIVVDNHDHRVEARATGQLGALTAMLYDVGAGVEIHRFHQRREGDEFITILLCGNDYDEWWAVGSGADGDEASRNALIAGANLLPR</sequence>
<dbReference type="EMBL" id="BJOU01000001">
    <property type="protein sequence ID" value="GED96619.1"/>
    <property type="molecule type" value="Genomic_DNA"/>
</dbReference>
<keyword evidence="3" id="KW-1185">Reference proteome</keyword>
<organism evidence="2 3">
    <name type="scientific">Gordonia crocea</name>
    <dbReference type="NCBI Taxonomy" id="589162"/>
    <lineage>
        <taxon>Bacteria</taxon>
        <taxon>Bacillati</taxon>
        <taxon>Actinomycetota</taxon>
        <taxon>Actinomycetes</taxon>
        <taxon>Mycobacteriales</taxon>
        <taxon>Gordoniaceae</taxon>
        <taxon>Gordonia</taxon>
    </lineage>
</organism>
<dbReference type="RefSeq" id="WP_161926063.1">
    <property type="nucleotide sequence ID" value="NZ_BJOU01000001.1"/>
</dbReference>
<dbReference type="InterPro" id="IPR036230">
    <property type="entry name" value="LeuA_allosteric_dom_sf"/>
</dbReference>
<dbReference type="GO" id="GO:0016740">
    <property type="term" value="F:transferase activity"/>
    <property type="evidence" value="ECO:0007669"/>
    <property type="project" value="UniProtKB-KW"/>
</dbReference>
<protein>
    <recommendedName>
        <fullName evidence="4">2-isopropylmalate synthase LeuA allosteric (dimerisation) domain-containing protein</fullName>
    </recommendedName>
</protein>
<keyword evidence="1" id="KW-0808">Transferase</keyword>
<dbReference type="OrthoDB" id="4773719at2"/>
<evidence type="ECO:0000313" key="3">
    <source>
        <dbReference type="Proteomes" id="UP000444980"/>
    </source>
</evidence>
<evidence type="ECO:0000313" key="2">
    <source>
        <dbReference type="EMBL" id="GED96619.1"/>
    </source>
</evidence>
<dbReference type="Proteomes" id="UP000444980">
    <property type="component" value="Unassembled WGS sequence"/>
</dbReference>